<keyword evidence="2" id="KW-1185">Reference proteome</keyword>
<evidence type="ECO:0000313" key="1">
    <source>
        <dbReference type="EMBL" id="PRP84439.1"/>
    </source>
</evidence>
<proteinExistence type="predicted"/>
<organism evidence="1 2">
    <name type="scientific">Planoprotostelium fungivorum</name>
    <dbReference type="NCBI Taxonomy" id="1890364"/>
    <lineage>
        <taxon>Eukaryota</taxon>
        <taxon>Amoebozoa</taxon>
        <taxon>Evosea</taxon>
        <taxon>Variosea</taxon>
        <taxon>Cavosteliida</taxon>
        <taxon>Cavosteliaceae</taxon>
        <taxon>Planoprotostelium</taxon>
    </lineage>
</organism>
<name>A0A2P6NKJ3_9EUKA</name>
<dbReference type="EMBL" id="MDYQ01000062">
    <property type="protein sequence ID" value="PRP84439.1"/>
    <property type="molecule type" value="Genomic_DNA"/>
</dbReference>
<reference evidence="1 2" key="1">
    <citation type="journal article" date="2018" name="Genome Biol. Evol.">
        <title>Multiple Roots of Fruiting Body Formation in Amoebozoa.</title>
        <authorList>
            <person name="Hillmann F."/>
            <person name="Forbes G."/>
            <person name="Novohradska S."/>
            <person name="Ferling I."/>
            <person name="Riege K."/>
            <person name="Groth M."/>
            <person name="Westermann M."/>
            <person name="Marz M."/>
            <person name="Spaller T."/>
            <person name="Winckler T."/>
            <person name="Schaap P."/>
            <person name="Glockner G."/>
        </authorList>
    </citation>
    <scope>NUCLEOTIDE SEQUENCE [LARGE SCALE GENOMIC DNA]</scope>
    <source>
        <strain evidence="1 2">Jena</strain>
    </source>
</reference>
<dbReference type="Proteomes" id="UP000241769">
    <property type="component" value="Unassembled WGS sequence"/>
</dbReference>
<feature type="non-terminal residue" evidence="1">
    <location>
        <position position="1"/>
    </location>
</feature>
<sequence>IVRSPSKRRGLVHKLSKLPIFVNPLPYYQELYWFDVILPSESKSAGTRPKKQFFSFLPAL</sequence>
<protein>
    <submittedName>
        <fullName evidence="1">Uncharacterized protein</fullName>
    </submittedName>
</protein>
<dbReference type="AlphaFoldDB" id="A0A2P6NKJ3"/>
<accession>A0A2P6NKJ3</accession>
<evidence type="ECO:0000313" key="2">
    <source>
        <dbReference type="Proteomes" id="UP000241769"/>
    </source>
</evidence>
<comment type="caution">
    <text evidence="1">The sequence shown here is derived from an EMBL/GenBank/DDBJ whole genome shotgun (WGS) entry which is preliminary data.</text>
</comment>
<gene>
    <name evidence="1" type="ORF">PROFUN_08024</name>
</gene>
<dbReference type="InParanoid" id="A0A2P6NKJ3"/>